<dbReference type="InterPro" id="IPR036187">
    <property type="entry name" value="DNA_mismatch_repair_MutS_sf"/>
</dbReference>
<dbReference type="NCBIfam" id="NF003810">
    <property type="entry name" value="PRK05399.1"/>
    <property type="match status" value="1"/>
</dbReference>
<protein>
    <recommendedName>
        <fullName evidence="7">DNA mismatch repair protein</fullName>
    </recommendedName>
</protein>
<dbReference type="OrthoDB" id="2534523at2759"/>
<dbReference type="InterPro" id="IPR036678">
    <property type="entry name" value="MutS_con_dom_sf"/>
</dbReference>
<dbReference type="SUPFAM" id="SSF48334">
    <property type="entry name" value="DNA repair protein MutS, domain III"/>
    <property type="match status" value="1"/>
</dbReference>
<dbReference type="SUPFAM" id="SSF52540">
    <property type="entry name" value="P-loop containing nucleoside triphosphate hydrolases"/>
    <property type="match status" value="1"/>
</dbReference>
<dbReference type="Gene3D" id="3.40.1170.10">
    <property type="entry name" value="DNA repair protein MutS, domain I"/>
    <property type="match status" value="1"/>
</dbReference>
<evidence type="ECO:0000256" key="4">
    <source>
        <dbReference type="ARBA" id="ARBA00022840"/>
    </source>
</evidence>
<dbReference type="GO" id="GO:0043504">
    <property type="term" value="P:mitochondrial DNA repair"/>
    <property type="evidence" value="ECO:0007669"/>
    <property type="project" value="TreeGrafter"/>
</dbReference>
<dbReference type="Gene3D" id="3.30.420.110">
    <property type="entry name" value="MutS, connector domain"/>
    <property type="match status" value="1"/>
</dbReference>
<feature type="region of interest" description="Disordered" evidence="8">
    <location>
        <begin position="78"/>
        <end position="126"/>
    </location>
</feature>
<dbReference type="InterPro" id="IPR007860">
    <property type="entry name" value="DNA_mmatch_repair_MutS_con_dom"/>
</dbReference>
<dbReference type="GO" id="GO:0005524">
    <property type="term" value="F:ATP binding"/>
    <property type="evidence" value="ECO:0007669"/>
    <property type="project" value="UniProtKB-UniRule"/>
</dbReference>
<name>A0A5N5QQ44_9AGAM</name>
<evidence type="ECO:0000313" key="10">
    <source>
        <dbReference type="EMBL" id="KAB5593824.1"/>
    </source>
</evidence>
<organism evidence="10 11">
    <name type="scientific">Ceratobasidium theobromae</name>
    <dbReference type="NCBI Taxonomy" id="1582974"/>
    <lineage>
        <taxon>Eukaryota</taxon>
        <taxon>Fungi</taxon>
        <taxon>Dikarya</taxon>
        <taxon>Basidiomycota</taxon>
        <taxon>Agaricomycotina</taxon>
        <taxon>Agaricomycetes</taxon>
        <taxon>Cantharellales</taxon>
        <taxon>Ceratobasidiaceae</taxon>
        <taxon>Ceratobasidium</taxon>
    </lineage>
</organism>
<dbReference type="PANTHER" id="PTHR11361:SF34">
    <property type="entry name" value="DNA MISMATCH REPAIR PROTEIN MSH1, MITOCHONDRIAL"/>
    <property type="match status" value="1"/>
</dbReference>
<proteinExistence type="inferred from homology"/>
<feature type="domain" description="DNA mismatch repair proteins mutS family" evidence="9">
    <location>
        <begin position="938"/>
        <end position="954"/>
    </location>
</feature>
<dbReference type="PANTHER" id="PTHR11361">
    <property type="entry name" value="DNA MISMATCH REPAIR PROTEIN MUTS FAMILY MEMBER"/>
    <property type="match status" value="1"/>
</dbReference>
<evidence type="ECO:0000313" key="11">
    <source>
        <dbReference type="Proteomes" id="UP000383932"/>
    </source>
</evidence>
<evidence type="ECO:0000256" key="1">
    <source>
        <dbReference type="ARBA" id="ARBA00006271"/>
    </source>
</evidence>
<evidence type="ECO:0000259" key="9">
    <source>
        <dbReference type="PROSITE" id="PS00486"/>
    </source>
</evidence>
<dbReference type="GO" id="GO:0005739">
    <property type="term" value="C:mitochondrion"/>
    <property type="evidence" value="ECO:0007669"/>
    <property type="project" value="TreeGrafter"/>
</dbReference>
<dbReference type="InterPro" id="IPR045076">
    <property type="entry name" value="MutS"/>
</dbReference>
<dbReference type="InterPro" id="IPR016151">
    <property type="entry name" value="DNA_mismatch_repair_MutS_N"/>
</dbReference>
<comment type="caution">
    <text evidence="10">The sequence shown here is derived from an EMBL/GenBank/DDBJ whole genome shotgun (WGS) entry which is preliminary data.</text>
</comment>
<evidence type="ECO:0000256" key="7">
    <source>
        <dbReference type="PIRNR" id="PIRNR037677"/>
    </source>
</evidence>
<dbReference type="SMART" id="SM00534">
    <property type="entry name" value="MUTSac"/>
    <property type="match status" value="1"/>
</dbReference>
<dbReference type="EMBL" id="SSOP01000029">
    <property type="protein sequence ID" value="KAB5593824.1"/>
    <property type="molecule type" value="Genomic_DNA"/>
</dbReference>
<keyword evidence="5 7" id="KW-0238">DNA-binding</keyword>
<dbReference type="SMART" id="SM00533">
    <property type="entry name" value="MUTSd"/>
    <property type="match status" value="1"/>
</dbReference>
<comment type="similarity">
    <text evidence="1 7">Belongs to the DNA mismatch repair MutS family.</text>
</comment>
<sequence>MRCAFRGRFKPSSRGSTYDLSITPFGTNRLLILSRCFSRATGSCQAAGRDIRCTPATVAELWKEIKAEEALLAASSPIERTEPKTRRRLGDPVPIEGSARQAELEEPTPATRVRRTRKAKAKPLGDENLVAAEPTKKRASKTPKPYGACQQVYTEVNGTYQFNPVPKTQLARDIVENHAKFPHCILLTRVGQFYESYFEQAPEVAKLLNIKLAQRRWGINGRLVYMAGFPLAHLDRHLKTLVQHEKRFVALCEEFRKPDAPLVVPGRRKKFGYSPFERRVARIVTPGTLIDESFVNPYDNNYVCAVVPVTNSNDIGIAWMDVATGEFFTQLSNPSQIGDDLARINAREVVLDKYLENPEYNDHPVQRALADGLTSIAYCDPASEPTTTPLDMLPVPSTVDNITNVSATDAAVNEGVEIMTGAPVFSYAETLAIRLISAFLQANLRENMPTLTAPVRFQEDSRMQIDSHTVRALEIRKSAQGESIVGSLTSVVKRTVTTSGSRLLSRWLCGPSTSVPEIRARQALVALFHAHPHLRRDILALLRQTGDAIRLAQKLQLRRGCADDLLAIAETIGVHTEIMSRLRLEMKLTKRTQENADQIYSLGLLLGRVSDLSQLADRIGTAVHVTPPLIGENELQPASLVGDPNSEELLESKNWSIKPDFDPHLRKFHKQLKKLKSQQEKMQFDLQRDYHVPTLMLKIGTPHGIFVHISKIRIYGTHIREDPEFIPLSKSGSTESFFYKPWSQLGAAIVECQAAIHQAERNALEALRTEVGGREVALRRNARIIDEIDVTVGFAELAAEMKFVRPVVNDRLASPHVFISAFTHDSFRSLNFLTVNARHPAVELGLLNSGRVFTPNTVDLGPDTRLMAGKSTVLRQCALIAILAQTGSFVPADYAEIGIVDRVFSRIGARDDLFRDKSTFMVEMLESGEILRRATERSLVIMDEVGRGTTVRDGLAIAFATAHHLHGTNQCRAMFATHFHEVADMLGYYETTNEPAPVKKKRTTKASSTADLVSTESTIVPHCTRPHISFFCTDIVTNGDANDTFTYSHRLRPGVNRESHGLRVAQLGGIPESAVEVAKCVMERLRAGGGAAVKSGRAKSSKSVLEVGLGLGLESREAMRKIGEDF</sequence>
<dbReference type="Pfam" id="PF00488">
    <property type="entry name" value="MutS_V"/>
    <property type="match status" value="1"/>
</dbReference>
<dbReference type="PIRSF" id="PIRSF037677">
    <property type="entry name" value="DNA_mis_repair_Msh6"/>
    <property type="match status" value="1"/>
</dbReference>
<dbReference type="GO" id="GO:0005634">
    <property type="term" value="C:nucleus"/>
    <property type="evidence" value="ECO:0007669"/>
    <property type="project" value="TreeGrafter"/>
</dbReference>
<reference evidence="10 11" key="1">
    <citation type="journal article" date="2019" name="Fungal Biol. Biotechnol.">
        <title>Draft genome sequence of fastidious pathogen Ceratobasidium theobromae, which causes vascular-streak dieback in Theobroma cacao.</title>
        <authorList>
            <person name="Ali S.S."/>
            <person name="Asman A."/>
            <person name="Shao J."/>
            <person name="Firmansyah A.P."/>
            <person name="Susilo A.W."/>
            <person name="Rosmana A."/>
            <person name="McMahon P."/>
            <person name="Junaid M."/>
            <person name="Guest D."/>
            <person name="Kheng T.Y."/>
            <person name="Meinhardt L.W."/>
            <person name="Bailey B.A."/>
        </authorList>
    </citation>
    <scope>NUCLEOTIDE SEQUENCE [LARGE SCALE GENOMIC DNA]</scope>
    <source>
        <strain evidence="10 11">CT2</strain>
    </source>
</reference>
<dbReference type="Pfam" id="PF05188">
    <property type="entry name" value="MutS_II"/>
    <property type="match status" value="1"/>
</dbReference>
<dbReference type="GO" id="GO:0140664">
    <property type="term" value="F:ATP-dependent DNA damage sensor activity"/>
    <property type="evidence" value="ECO:0007669"/>
    <property type="project" value="InterPro"/>
</dbReference>
<dbReference type="GO" id="GO:0030983">
    <property type="term" value="F:mismatched DNA binding"/>
    <property type="evidence" value="ECO:0007669"/>
    <property type="project" value="UniProtKB-UniRule"/>
</dbReference>
<dbReference type="Pfam" id="PF01624">
    <property type="entry name" value="MutS_I"/>
    <property type="match status" value="1"/>
</dbReference>
<comment type="function">
    <text evidence="7">Component of the post-replicative DNA mismatch repair system (MMR).</text>
</comment>
<feature type="compositionally biased region" description="Basic residues" evidence="8">
    <location>
        <begin position="112"/>
        <end position="121"/>
    </location>
</feature>
<dbReference type="SUPFAM" id="SSF55271">
    <property type="entry name" value="DNA repair protein MutS, domain I"/>
    <property type="match status" value="1"/>
</dbReference>
<keyword evidence="2 7" id="KW-0547">Nucleotide-binding</keyword>
<evidence type="ECO:0000256" key="2">
    <source>
        <dbReference type="ARBA" id="ARBA00022741"/>
    </source>
</evidence>
<keyword evidence="4 7" id="KW-0067">ATP-binding</keyword>
<dbReference type="Gene3D" id="3.40.50.300">
    <property type="entry name" value="P-loop containing nucleotide triphosphate hydrolases"/>
    <property type="match status" value="1"/>
</dbReference>
<evidence type="ECO:0000256" key="5">
    <source>
        <dbReference type="ARBA" id="ARBA00023125"/>
    </source>
</evidence>
<evidence type="ECO:0000256" key="3">
    <source>
        <dbReference type="ARBA" id="ARBA00022763"/>
    </source>
</evidence>
<keyword evidence="6 7" id="KW-0234">DNA repair</keyword>
<dbReference type="InterPro" id="IPR007695">
    <property type="entry name" value="DNA_mismatch_repair_MutS-lik_N"/>
</dbReference>
<dbReference type="Pfam" id="PF05192">
    <property type="entry name" value="MutS_III"/>
    <property type="match status" value="1"/>
</dbReference>
<dbReference type="InterPro" id="IPR000432">
    <property type="entry name" value="DNA_mismatch_repair_MutS_C"/>
</dbReference>
<dbReference type="SUPFAM" id="SSF53150">
    <property type="entry name" value="DNA repair protein MutS, domain II"/>
    <property type="match status" value="1"/>
</dbReference>
<dbReference type="Proteomes" id="UP000383932">
    <property type="component" value="Unassembled WGS sequence"/>
</dbReference>
<evidence type="ECO:0000256" key="8">
    <source>
        <dbReference type="SAM" id="MobiDB-lite"/>
    </source>
</evidence>
<dbReference type="Gene3D" id="1.10.1420.10">
    <property type="match status" value="2"/>
</dbReference>
<dbReference type="GO" id="GO:0006298">
    <property type="term" value="P:mismatch repair"/>
    <property type="evidence" value="ECO:0007669"/>
    <property type="project" value="InterPro"/>
</dbReference>
<dbReference type="InterPro" id="IPR027417">
    <property type="entry name" value="P-loop_NTPase"/>
</dbReference>
<feature type="compositionally biased region" description="Basic and acidic residues" evidence="8">
    <location>
        <begin position="79"/>
        <end position="90"/>
    </location>
</feature>
<keyword evidence="11" id="KW-1185">Reference proteome</keyword>
<dbReference type="AlphaFoldDB" id="A0A5N5QQ44"/>
<gene>
    <name evidence="10" type="ORF">CTheo_2676</name>
</gene>
<accession>A0A5N5QQ44</accession>
<dbReference type="InterPro" id="IPR007696">
    <property type="entry name" value="DNA_mismatch_repair_MutS_core"/>
</dbReference>
<dbReference type="PROSITE" id="PS00486">
    <property type="entry name" value="DNA_MISMATCH_REPAIR_2"/>
    <property type="match status" value="1"/>
</dbReference>
<keyword evidence="3 7" id="KW-0227">DNA damage</keyword>
<evidence type="ECO:0000256" key="6">
    <source>
        <dbReference type="ARBA" id="ARBA00023204"/>
    </source>
</evidence>
<dbReference type="InterPro" id="IPR017261">
    <property type="entry name" value="DNA_mismatch_repair_MutS/MSH"/>
</dbReference>